<dbReference type="Pfam" id="PF01476">
    <property type="entry name" value="LysM"/>
    <property type="match status" value="1"/>
</dbReference>
<feature type="signal peptide" evidence="1">
    <location>
        <begin position="1"/>
        <end position="28"/>
    </location>
</feature>
<dbReference type="SMART" id="SM00257">
    <property type="entry name" value="LysM"/>
    <property type="match status" value="1"/>
</dbReference>
<feature type="domain" description="LysM" evidence="2">
    <location>
        <begin position="31"/>
        <end position="78"/>
    </location>
</feature>
<dbReference type="EMBL" id="BSOB01000005">
    <property type="protein sequence ID" value="GLQ91707.1"/>
    <property type="molecule type" value="Genomic_DNA"/>
</dbReference>
<gene>
    <name evidence="3" type="ORF">GCM10007901_06570</name>
</gene>
<dbReference type="PROSITE" id="PS51782">
    <property type="entry name" value="LYSM"/>
    <property type="match status" value="1"/>
</dbReference>
<dbReference type="Gene3D" id="2.60.120.1440">
    <property type="match status" value="1"/>
</dbReference>
<evidence type="ECO:0000259" key="2">
    <source>
        <dbReference type="PROSITE" id="PS51782"/>
    </source>
</evidence>
<reference evidence="4" key="1">
    <citation type="journal article" date="2019" name="Int. J. Syst. Evol. Microbiol.">
        <title>The Global Catalogue of Microorganisms (GCM) 10K type strain sequencing project: providing services to taxonomists for standard genome sequencing and annotation.</title>
        <authorList>
            <consortium name="The Broad Institute Genomics Platform"/>
            <consortium name="The Broad Institute Genome Sequencing Center for Infectious Disease"/>
            <person name="Wu L."/>
            <person name="Ma J."/>
        </authorList>
    </citation>
    <scope>NUCLEOTIDE SEQUENCE [LARGE SCALE GENOMIC DNA]</scope>
    <source>
        <strain evidence="4">NBRC 111980</strain>
    </source>
</reference>
<proteinExistence type="predicted"/>
<dbReference type="InterPro" id="IPR036779">
    <property type="entry name" value="LysM_dom_sf"/>
</dbReference>
<sequence>MHFHPHRHLSVRLAALVLAFLSACAASAADWVYRVRPDDNIWDLSSRYLKPDVSWQKLQDYNGIADPHRLPPGMILRVPIEWLRVQPADAQVVAVAGSAQVQLLGQTSRAPVAAGMTLGYGAKLSTGDNASLTLQFADGSRVLMQSDSELVLDHMSAYGATGMVDTRLRLQHGHASATVTPMTGVGAHFSVETPSAVSSVRGTHFRVAADAGQSQTEVLTGGVDVAGDDAHVLVPKQYGVAVASGSKPGSPQRLLDAPAVQCPTQPIDRWPYAVTWVPIKDATSYRMQMASNDKFEALLLDRLDASPAMDLPDVPDGDYAVRVRGVDRQKLEGMDSTCVLHIARTAPFAGENLYYRLPSGHQLGTTQVQGHLRAQVYIPNGESMDHWTEMLSVQILHGMKITDEKQFWATTKEKWSKLCAGSDTSMPVNGTENGYAYAFWVMECPRNPSTGKPEVALFKIIQGNDSFYVLQKTFRFKPTKEQVDFWIGSLKSAVVCDRRQKGQQCPDTTTRLDEVRL</sequence>
<organism evidence="3 4">
    <name type="scientific">Dyella acidisoli</name>
    <dbReference type="NCBI Taxonomy" id="1867834"/>
    <lineage>
        <taxon>Bacteria</taxon>
        <taxon>Pseudomonadati</taxon>
        <taxon>Pseudomonadota</taxon>
        <taxon>Gammaproteobacteria</taxon>
        <taxon>Lysobacterales</taxon>
        <taxon>Rhodanobacteraceae</taxon>
        <taxon>Dyella</taxon>
    </lineage>
</organism>
<dbReference type="PROSITE" id="PS51257">
    <property type="entry name" value="PROKAR_LIPOPROTEIN"/>
    <property type="match status" value="1"/>
</dbReference>
<accession>A0ABQ5XK13</accession>
<evidence type="ECO:0000313" key="4">
    <source>
        <dbReference type="Proteomes" id="UP001156670"/>
    </source>
</evidence>
<dbReference type="InterPro" id="IPR006860">
    <property type="entry name" value="FecR"/>
</dbReference>
<keyword evidence="1" id="KW-0732">Signal</keyword>
<dbReference type="Gene3D" id="3.10.350.10">
    <property type="entry name" value="LysM domain"/>
    <property type="match status" value="1"/>
</dbReference>
<evidence type="ECO:0000313" key="3">
    <source>
        <dbReference type="EMBL" id="GLQ91707.1"/>
    </source>
</evidence>
<name>A0ABQ5XK13_9GAMM</name>
<feature type="chain" id="PRO_5045277351" description="LysM domain-containing protein" evidence="1">
    <location>
        <begin position="29"/>
        <end position="517"/>
    </location>
</feature>
<protein>
    <recommendedName>
        <fullName evidence="2">LysM domain-containing protein</fullName>
    </recommendedName>
</protein>
<dbReference type="SUPFAM" id="SSF54106">
    <property type="entry name" value="LysM domain"/>
    <property type="match status" value="1"/>
</dbReference>
<dbReference type="PANTHER" id="PTHR38731:SF1">
    <property type="entry name" value="FECR PROTEIN DOMAIN-CONTAINING PROTEIN"/>
    <property type="match status" value="1"/>
</dbReference>
<dbReference type="InterPro" id="IPR018392">
    <property type="entry name" value="LysM"/>
</dbReference>
<dbReference type="PANTHER" id="PTHR38731">
    <property type="entry name" value="LIPL45-RELATED LIPOPROTEIN-RELATED"/>
    <property type="match status" value="1"/>
</dbReference>
<keyword evidence="4" id="KW-1185">Reference proteome</keyword>
<dbReference type="RefSeq" id="WP_284319454.1">
    <property type="nucleotide sequence ID" value="NZ_BSOB01000005.1"/>
</dbReference>
<dbReference type="Proteomes" id="UP001156670">
    <property type="component" value="Unassembled WGS sequence"/>
</dbReference>
<dbReference type="Pfam" id="PF04773">
    <property type="entry name" value="FecR"/>
    <property type="match status" value="1"/>
</dbReference>
<evidence type="ECO:0000256" key="1">
    <source>
        <dbReference type="SAM" id="SignalP"/>
    </source>
</evidence>
<comment type="caution">
    <text evidence="3">The sequence shown here is derived from an EMBL/GenBank/DDBJ whole genome shotgun (WGS) entry which is preliminary data.</text>
</comment>